<name>A0A4R1BH07_9ACTN</name>
<feature type="domain" description="Acyl-CoA dehydrogenase/oxidase C-terminal" evidence="12">
    <location>
        <begin position="245"/>
        <end position="391"/>
    </location>
</feature>
<dbReference type="Gene3D" id="2.40.110.10">
    <property type="entry name" value="Butyryl-CoA Dehydrogenase, subunit A, domain 2"/>
    <property type="match status" value="1"/>
</dbReference>
<dbReference type="InterPro" id="IPR009075">
    <property type="entry name" value="AcylCo_DH/oxidase_C"/>
</dbReference>
<dbReference type="InterPro" id="IPR036250">
    <property type="entry name" value="AcylCo_DH-like_C"/>
</dbReference>
<gene>
    <name evidence="15" type="ORF">E0L93_10210</name>
</gene>
<comment type="caution">
    <text evidence="15">The sequence shown here is derived from an EMBL/GenBank/DDBJ whole genome shotgun (WGS) entry which is preliminary data.</text>
</comment>
<accession>A0A4R1BH07</accession>
<dbReference type="InterPro" id="IPR052033">
    <property type="entry name" value="Glutaryl-CoA_DH_mitochondrial"/>
</dbReference>
<dbReference type="InterPro" id="IPR037069">
    <property type="entry name" value="AcylCoA_DH/ox_N_sf"/>
</dbReference>
<comment type="pathway">
    <text evidence="7">Amino-acid metabolism; lysine degradation.</text>
</comment>
<protein>
    <recommendedName>
        <fullName evidence="9">glutaryl-CoA dehydrogenase (ETF)</fullName>
        <ecNumber evidence="9">1.3.8.6</ecNumber>
    </recommendedName>
</protein>
<dbReference type="InterPro" id="IPR046373">
    <property type="entry name" value="Acyl-CoA_Oxase/DH_mid-dom_sf"/>
</dbReference>
<dbReference type="Pfam" id="PF02770">
    <property type="entry name" value="Acyl-CoA_dh_M"/>
    <property type="match status" value="1"/>
</dbReference>
<comment type="pathway">
    <text evidence="8">Amino-acid metabolism; tryptophan metabolism.</text>
</comment>
<evidence type="ECO:0000259" key="12">
    <source>
        <dbReference type="Pfam" id="PF00441"/>
    </source>
</evidence>
<dbReference type="EMBL" id="SKBU01000016">
    <property type="protein sequence ID" value="TCJ16481.1"/>
    <property type="molecule type" value="Genomic_DNA"/>
</dbReference>
<evidence type="ECO:0000256" key="8">
    <source>
        <dbReference type="ARBA" id="ARBA00037927"/>
    </source>
</evidence>
<dbReference type="GO" id="GO:0050660">
    <property type="term" value="F:flavin adenine dinucleotide binding"/>
    <property type="evidence" value="ECO:0007669"/>
    <property type="project" value="InterPro"/>
</dbReference>
<dbReference type="Pfam" id="PF02771">
    <property type="entry name" value="Acyl-CoA_dh_N"/>
    <property type="match status" value="1"/>
</dbReference>
<keyword evidence="6 11" id="KW-0560">Oxidoreductase</keyword>
<organism evidence="15 16">
    <name type="scientific">Rubrobacter taiwanensis</name>
    <dbReference type="NCBI Taxonomy" id="185139"/>
    <lineage>
        <taxon>Bacteria</taxon>
        <taxon>Bacillati</taxon>
        <taxon>Actinomycetota</taxon>
        <taxon>Rubrobacteria</taxon>
        <taxon>Rubrobacterales</taxon>
        <taxon>Rubrobacteraceae</taxon>
        <taxon>Rubrobacter</taxon>
    </lineage>
</organism>
<dbReference type="GO" id="GO:0004361">
    <property type="term" value="F:glutaryl-CoA dehydrogenase activity"/>
    <property type="evidence" value="ECO:0007669"/>
    <property type="project" value="UniProtKB-EC"/>
</dbReference>
<evidence type="ECO:0000259" key="14">
    <source>
        <dbReference type="Pfam" id="PF02771"/>
    </source>
</evidence>
<dbReference type="PROSITE" id="PS00072">
    <property type="entry name" value="ACYL_COA_DH_1"/>
    <property type="match status" value="1"/>
</dbReference>
<evidence type="ECO:0000256" key="3">
    <source>
        <dbReference type="ARBA" id="ARBA00022630"/>
    </source>
</evidence>
<feature type="domain" description="Acyl-CoA oxidase/dehydrogenase middle" evidence="13">
    <location>
        <begin position="140"/>
        <end position="232"/>
    </location>
</feature>
<dbReference type="AlphaFoldDB" id="A0A4R1BH07"/>
<dbReference type="InterPro" id="IPR013786">
    <property type="entry name" value="AcylCoA_DH/ox_N"/>
</dbReference>
<dbReference type="PANTHER" id="PTHR42807:SF1">
    <property type="entry name" value="GLUTARYL-COA DEHYDROGENASE, MITOCHONDRIAL"/>
    <property type="match status" value="1"/>
</dbReference>
<dbReference type="InterPro" id="IPR006091">
    <property type="entry name" value="Acyl-CoA_Oxase/DH_mid-dom"/>
</dbReference>
<dbReference type="InterPro" id="IPR009100">
    <property type="entry name" value="AcylCoA_DH/oxidase_NM_dom_sf"/>
</dbReference>
<keyword evidence="4 11" id="KW-0274">FAD</keyword>
<evidence type="ECO:0000313" key="15">
    <source>
        <dbReference type="EMBL" id="TCJ16481.1"/>
    </source>
</evidence>
<evidence type="ECO:0000256" key="4">
    <source>
        <dbReference type="ARBA" id="ARBA00022827"/>
    </source>
</evidence>
<dbReference type="SUPFAM" id="SSF47203">
    <property type="entry name" value="Acyl-CoA dehydrogenase C-terminal domain-like"/>
    <property type="match status" value="1"/>
</dbReference>
<keyword evidence="5" id="KW-0809">Transit peptide</keyword>
<comment type="similarity">
    <text evidence="2 11">Belongs to the acyl-CoA dehydrogenase family.</text>
</comment>
<reference evidence="15 16" key="1">
    <citation type="submission" date="2019-03" db="EMBL/GenBank/DDBJ databases">
        <title>Whole genome sequence of a novel Rubrobacter taiwanensis strain, isolated from Yellowstone National Park.</title>
        <authorList>
            <person name="Freed S."/>
            <person name="Ramaley R.F."/>
            <person name="Kyndt J.A."/>
        </authorList>
    </citation>
    <scope>NUCLEOTIDE SEQUENCE [LARGE SCALE GENOMIC DNA]</scope>
    <source>
        <strain evidence="15 16">Yellowstone</strain>
    </source>
</reference>
<evidence type="ECO:0000256" key="7">
    <source>
        <dbReference type="ARBA" id="ARBA00037899"/>
    </source>
</evidence>
<dbReference type="Gene3D" id="1.20.140.10">
    <property type="entry name" value="Butyryl-CoA Dehydrogenase, subunit A, domain 3"/>
    <property type="match status" value="1"/>
</dbReference>
<sequence>MEVTPEQVKRAPQPTDFINADSLLGDEEKEVRGRVREWVDREAVPVMPDYWDRAEFPFDLLPALGELGVMGGALEGYGCAGWNNVAYGLAVQEIARGSGSLATFLHVQSGLAMTAIYELGSEEQKERWLPEMARCEKIGCFGLTEPEAGSDPGSMRTTARRRSGGDWVLNGEKKWIGNASFADVAVIWARTEDGKIAGFLVEKDSPGYRTAVLPRKGSQRAVWQTHITMEDCRVPEENRLPGATGLGSTLSILTHSRYGVAWDGLGQAMDCYEVALAYARERQQFGRNIASFQLTQQKLVSMVNEISLAQLACIHVGRLKDRGEANPAMISMLKMNNLAKARQIAATAREALGGNGILLDYRVMEHMADIEGAYTYEGTHDINMLIVGQAITGEKAFAPGPAPAKPVAQGGVTTGR</sequence>
<dbReference type="EC" id="1.3.8.6" evidence="9"/>
<evidence type="ECO:0000256" key="2">
    <source>
        <dbReference type="ARBA" id="ARBA00009347"/>
    </source>
</evidence>
<dbReference type="SUPFAM" id="SSF56645">
    <property type="entry name" value="Acyl-CoA dehydrogenase NM domain-like"/>
    <property type="match status" value="1"/>
</dbReference>
<dbReference type="OrthoDB" id="9770681at2"/>
<evidence type="ECO:0000256" key="6">
    <source>
        <dbReference type="ARBA" id="ARBA00023002"/>
    </source>
</evidence>
<keyword evidence="3 11" id="KW-0285">Flavoprotein</keyword>
<evidence type="ECO:0000256" key="5">
    <source>
        <dbReference type="ARBA" id="ARBA00022946"/>
    </source>
</evidence>
<evidence type="ECO:0000259" key="13">
    <source>
        <dbReference type="Pfam" id="PF02770"/>
    </source>
</evidence>
<evidence type="ECO:0000256" key="1">
    <source>
        <dbReference type="ARBA" id="ARBA00001974"/>
    </source>
</evidence>
<feature type="domain" description="Acyl-CoA dehydrogenase/oxidase N-terminal" evidence="14">
    <location>
        <begin position="26"/>
        <end position="135"/>
    </location>
</feature>
<keyword evidence="16" id="KW-1185">Reference proteome</keyword>
<dbReference type="InterPro" id="IPR006089">
    <property type="entry name" value="Acyl-CoA_DH_CS"/>
</dbReference>
<comment type="catalytic activity">
    <reaction evidence="10">
        <text>glutaryl-CoA + oxidized [electron-transfer flavoprotein] + 2 H(+) = (2E)-butenoyl-CoA + reduced [electron-transfer flavoprotein] + CO2</text>
        <dbReference type="Rhea" id="RHEA:13389"/>
        <dbReference type="Rhea" id="RHEA-COMP:10685"/>
        <dbReference type="Rhea" id="RHEA-COMP:10686"/>
        <dbReference type="ChEBI" id="CHEBI:15378"/>
        <dbReference type="ChEBI" id="CHEBI:16526"/>
        <dbReference type="ChEBI" id="CHEBI:57332"/>
        <dbReference type="ChEBI" id="CHEBI:57378"/>
        <dbReference type="ChEBI" id="CHEBI:57692"/>
        <dbReference type="ChEBI" id="CHEBI:58307"/>
        <dbReference type="EC" id="1.3.8.6"/>
    </reaction>
</comment>
<comment type="cofactor">
    <cofactor evidence="1 11">
        <name>FAD</name>
        <dbReference type="ChEBI" id="CHEBI:57692"/>
    </cofactor>
</comment>
<proteinExistence type="inferred from homology"/>
<dbReference type="Proteomes" id="UP000295244">
    <property type="component" value="Unassembled WGS sequence"/>
</dbReference>
<dbReference type="RefSeq" id="WP_132691558.1">
    <property type="nucleotide sequence ID" value="NZ_SKBU01000016.1"/>
</dbReference>
<evidence type="ECO:0000256" key="10">
    <source>
        <dbReference type="ARBA" id="ARBA00049493"/>
    </source>
</evidence>
<evidence type="ECO:0000313" key="16">
    <source>
        <dbReference type="Proteomes" id="UP000295244"/>
    </source>
</evidence>
<evidence type="ECO:0000256" key="9">
    <source>
        <dbReference type="ARBA" id="ARBA00039033"/>
    </source>
</evidence>
<evidence type="ECO:0000256" key="11">
    <source>
        <dbReference type="RuleBase" id="RU362125"/>
    </source>
</evidence>
<dbReference type="Pfam" id="PF00441">
    <property type="entry name" value="Acyl-CoA_dh_1"/>
    <property type="match status" value="1"/>
</dbReference>
<dbReference type="PANTHER" id="PTHR42807">
    <property type="entry name" value="GLUTARYL-COA DEHYDROGENASE, MITOCHONDRIAL"/>
    <property type="match status" value="1"/>
</dbReference>
<dbReference type="Gene3D" id="1.10.540.10">
    <property type="entry name" value="Acyl-CoA dehydrogenase/oxidase, N-terminal domain"/>
    <property type="match status" value="1"/>
</dbReference>